<proteinExistence type="predicted"/>
<sequence>MDKGKLVQIIIVFIILLVIIWIISKTLPNGIIKFASGIFIAVIAGLFCRKILYGKIF</sequence>
<feature type="transmembrane region" description="Helical" evidence="1">
    <location>
        <begin position="30"/>
        <end position="48"/>
    </location>
</feature>
<comment type="caution">
    <text evidence="2">The sequence shown here is derived from an EMBL/GenBank/DDBJ whole genome shotgun (WGS) entry which is preliminary data.</text>
</comment>
<keyword evidence="1" id="KW-1133">Transmembrane helix</keyword>
<evidence type="ECO:0000256" key="1">
    <source>
        <dbReference type="SAM" id="Phobius"/>
    </source>
</evidence>
<keyword evidence="1" id="KW-0812">Transmembrane</keyword>
<name>A0A843AH75_METAZ</name>
<reference evidence="2" key="1">
    <citation type="submission" date="2020-10" db="EMBL/GenBank/DDBJ databases">
        <title>Dehalococcoides mccartyi of a TCE/Cr reducing biochatode.</title>
        <authorList>
            <person name="Matturro B."/>
        </authorList>
    </citation>
    <scope>NUCLEOTIDE SEQUENCE</scope>
    <source>
        <strain evidence="2">Bin4</strain>
    </source>
</reference>
<accession>A0A843AH75</accession>
<evidence type="ECO:0000313" key="2">
    <source>
        <dbReference type="EMBL" id="MBF4469091.1"/>
    </source>
</evidence>
<protein>
    <submittedName>
        <fullName evidence="2">Uncharacterized protein</fullName>
    </submittedName>
</protein>
<dbReference type="EMBL" id="JADIIN010000056">
    <property type="protein sequence ID" value="MBF4469091.1"/>
    <property type="molecule type" value="Genomic_DNA"/>
</dbReference>
<feature type="transmembrane region" description="Helical" evidence="1">
    <location>
        <begin position="7"/>
        <end position="24"/>
    </location>
</feature>
<gene>
    <name evidence="2" type="ORF">ISP01_06770</name>
</gene>
<dbReference type="RefSeq" id="WP_278523317.1">
    <property type="nucleotide sequence ID" value="NZ_JADIIN010000056.1"/>
</dbReference>
<evidence type="ECO:0000313" key="3">
    <source>
        <dbReference type="Proteomes" id="UP000658733"/>
    </source>
</evidence>
<keyword evidence="1" id="KW-0472">Membrane</keyword>
<dbReference type="Proteomes" id="UP000658733">
    <property type="component" value="Unassembled WGS sequence"/>
</dbReference>
<organism evidence="2 3">
    <name type="scientific">Methanobrevibacter arboriphilus</name>
    <dbReference type="NCBI Taxonomy" id="39441"/>
    <lineage>
        <taxon>Archaea</taxon>
        <taxon>Methanobacteriati</taxon>
        <taxon>Methanobacteriota</taxon>
        <taxon>Methanomada group</taxon>
        <taxon>Methanobacteria</taxon>
        <taxon>Methanobacteriales</taxon>
        <taxon>Methanobacteriaceae</taxon>
        <taxon>Methanobrevibacter</taxon>
    </lineage>
</organism>
<dbReference type="AlphaFoldDB" id="A0A843AH75"/>